<feature type="region of interest" description="Disordered" evidence="4">
    <location>
        <begin position="129"/>
        <end position="177"/>
    </location>
</feature>
<reference evidence="5 6" key="1">
    <citation type="submission" date="2019-01" db="EMBL/GenBank/DDBJ databases">
        <authorList>
            <person name="Ferrante I. M."/>
        </authorList>
    </citation>
    <scope>NUCLEOTIDE SEQUENCE [LARGE SCALE GENOMIC DNA]</scope>
    <source>
        <strain evidence="5 6">B856</strain>
    </source>
</reference>
<evidence type="ECO:0000313" key="6">
    <source>
        <dbReference type="Proteomes" id="UP000291116"/>
    </source>
</evidence>
<feature type="compositionally biased region" description="Basic and acidic residues" evidence="4">
    <location>
        <begin position="159"/>
        <end position="168"/>
    </location>
</feature>
<dbReference type="EMBL" id="CAACVS010000102">
    <property type="protein sequence ID" value="VEU36727.1"/>
    <property type="molecule type" value="Genomic_DNA"/>
</dbReference>
<sequence>MTIWASGYRVRSIKPIEAEKALKDGAEIAGESFVVAVTAATVIFEYNRSSKSAARKAEEKRERIREDQKKLNAKLNALDIRLKAIEDLVRQQQRIEDKKSLLTQIVPVGGTEKAKYVEPPKEQLVPIIDNDEDVSATGINEESDSVKERQVAIDSSRTPSEKENDQKQSHSSWWKFW</sequence>
<dbReference type="Pfam" id="PF07047">
    <property type="entry name" value="OPA3"/>
    <property type="match status" value="1"/>
</dbReference>
<dbReference type="OrthoDB" id="2129069at2759"/>
<evidence type="ECO:0000256" key="4">
    <source>
        <dbReference type="SAM" id="MobiDB-lite"/>
    </source>
</evidence>
<dbReference type="Proteomes" id="UP000291116">
    <property type="component" value="Unassembled WGS sequence"/>
</dbReference>
<evidence type="ECO:0000256" key="3">
    <source>
        <dbReference type="SAM" id="Coils"/>
    </source>
</evidence>
<dbReference type="GO" id="GO:0005739">
    <property type="term" value="C:mitochondrion"/>
    <property type="evidence" value="ECO:0007669"/>
    <property type="project" value="TreeGrafter"/>
</dbReference>
<accession>A0A448Z3N1</accession>
<evidence type="ECO:0000256" key="2">
    <source>
        <dbReference type="ARBA" id="ARBA00023054"/>
    </source>
</evidence>
<gene>
    <name evidence="5" type="ORF">PSNMU_V1.4_AUG-EV-PASAV3_0034970</name>
</gene>
<evidence type="ECO:0000256" key="1">
    <source>
        <dbReference type="ARBA" id="ARBA00007584"/>
    </source>
</evidence>
<organism evidence="5 6">
    <name type="scientific">Pseudo-nitzschia multistriata</name>
    <dbReference type="NCBI Taxonomy" id="183589"/>
    <lineage>
        <taxon>Eukaryota</taxon>
        <taxon>Sar</taxon>
        <taxon>Stramenopiles</taxon>
        <taxon>Ochrophyta</taxon>
        <taxon>Bacillariophyta</taxon>
        <taxon>Bacillariophyceae</taxon>
        <taxon>Bacillariophycidae</taxon>
        <taxon>Bacillariales</taxon>
        <taxon>Bacillariaceae</taxon>
        <taxon>Pseudo-nitzschia</taxon>
    </lineage>
</organism>
<dbReference type="InterPro" id="IPR010754">
    <property type="entry name" value="OPA3-like"/>
</dbReference>
<comment type="similarity">
    <text evidence="1">Belongs to the OPA3 family.</text>
</comment>
<dbReference type="PANTHER" id="PTHR12499:SF0">
    <property type="entry name" value="OPTIC ATROPHY 3 PROTEIN"/>
    <property type="match status" value="1"/>
</dbReference>
<proteinExistence type="inferred from homology"/>
<evidence type="ECO:0008006" key="7">
    <source>
        <dbReference type="Google" id="ProtNLM"/>
    </source>
</evidence>
<name>A0A448Z3N1_9STRA</name>
<protein>
    <recommendedName>
        <fullName evidence="7">OPA3-like protein</fullName>
    </recommendedName>
</protein>
<dbReference type="AlphaFoldDB" id="A0A448Z3N1"/>
<dbReference type="PANTHER" id="PTHR12499">
    <property type="entry name" value="OPTIC ATROPHY 3 PROTEIN OPA3"/>
    <property type="match status" value="1"/>
</dbReference>
<dbReference type="GO" id="GO:0019216">
    <property type="term" value="P:regulation of lipid metabolic process"/>
    <property type="evidence" value="ECO:0007669"/>
    <property type="project" value="TreeGrafter"/>
</dbReference>
<evidence type="ECO:0000313" key="5">
    <source>
        <dbReference type="EMBL" id="VEU36727.1"/>
    </source>
</evidence>
<keyword evidence="2 3" id="KW-0175">Coiled coil</keyword>
<feature type="coiled-coil region" evidence="3">
    <location>
        <begin position="47"/>
        <end position="88"/>
    </location>
</feature>
<keyword evidence="6" id="KW-1185">Reference proteome</keyword>